<comment type="caution">
    <text evidence="1">The sequence shown here is derived from an EMBL/GenBank/DDBJ whole genome shotgun (WGS) entry which is preliminary data.</text>
</comment>
<name>A0A0F9MN51_9ZZZZ</name>
<organism evidence="1">
    <name type="scientific">marine sediment metagenome</name>
    <dbReference type="NCBI Taxonomy" id="412755"/>
    <lineage>
        <taxon>unclassified sequences</taxon>
        <taxon>metagenomes</taxon>
        <taxon>ecological metagenomes</taxon>
    </lineage>
</organism>
<sequence>MESVVTYMGVIFRKSNRCGVMDITILGYLDYPVEFTSGGPGNYIPKAVPIQVPWEADEIFSRGYN</sequence>
<gene>
    <name evidence="1" type="ORF">LCGC14_1439010</name>
</gene>
<protein>
    <submittedName>
        <fullName evidence="1">Uncharacterized protein</fullName>
    </submittedName>
</protein>
<dbReference type="EMBL" id="LAZR01009785">
    <property type="protein sequence ID" value="KKM70607.1"/>
    <property type="molecule type" value="Genomic_DNA"/>
</dbReference>
<dbReference type="AlphaFoldDB" id="A0A0F9MN51"/>
<reference evidence="1" key="1">
    <citation type="journal article" date="2015" name="Nature">
        <title>Complex archaea that bridge the gap between prokaryotes and eukaryotes.</title>
        <authorList>
            <person name="Spang A."/>
            <person name="Saw J.H."/>
            <person name="Jorgensen S.L."/>
            <person name="Zaremba-Niedzwiedzka K."/>
            <person name="Martijn J."/>
            <person name="Lind A.E."/>
            <person name="van Eijk R."/>
            <person name="Schleper C."/>
            <person name="Guy L."/>
            <person name="Ettema T.J."/>
        </authorList>
    </citation>
    <scope>NUCLEOTIDE SEQUENCE</scope>
</reference>
<evidence type="ECO:0000313" key="1">
    <source>
        <dbReference type="EMBL" id="KKM70607.1"/>
    </source>
</evidence>
<proteinExistence type="predicted"/>
<accession>A0A0F9MN51</accession>